<dbReference type="InterPro" id="IPR015422">
    <property type="entry name" value="PyrdxlP-dep_Trfase_small"/>
</dbReference>
<dbReference type="InterPro" id="IPR015421">
    <property type="entry name" value="PyrdxlP-dep_Trfase_major"/>
</dbReference>
<reference evidence="5" key="2">
    <citation type="submission" date="2018-10" db="UniProtKB">
        <authorList>
            <consortium name="EnsemblPlants"/>
        </authorList>
    </citation>
    <scope>IDENTIFICATION</scope>
</reference>
<dbReference type="GO" id="GO:0008483">
    <property type="term" value="F:transaminase activity"/>
    <property type="evidence" value="ECO:0007669"/>
    <property type="project" value="UniProtKB-KW"/>
</dbReference>
<evidence type="ECO:0000256" key="1">
    <source>
        <dbReference type="ARBA" id="ARBA00001933"/>
    </source>
</evidence>
<dbReference type="Gramene" id="TraesJUL3A03G01364180.2">
    <property type="protein sequence ID" value="TraesJUL3A03G01364180.2"/>
    <property type="gene ID" value="TraesJUL3A03G01364180"/>
</dbReference>
<dbReference type="STRING" id="4565.A0A3B6EKC7"/>
<name>A0A3B6EKC7_WHEAT</name>
<dbReference type="Gramene" id="TraesROB_scaffold_099780_01G000100.1">
    <property type="protein sequence ID" value="TraesROB_scaffold_099780_01G000100.1"/>
    <property type="gene ID" value="TraesROB_scaffold_099780_01G000100"/>
</dbReference>
<dbReference type="Gramene" id="TraesARI3A03G01372400.2">
    <property type="protein sequence ID" value="TraesARI3A03G01372400.2"/>
    <property type="gene ID" value="TraesARI3A03G01372400"/>
</dbReference>
<dbReference type="EnsemblPlants" id="TraesCS3A02G310300.1">
    <property type="protein sequence ID" value="TraesCS3A02G310300.1"/>
    <property type="gene ID" value="TraesCS3A02G310300"/>
</dbReference>
<comment type="cofactor">
    <cofactor evidence="1">
        <name>pyridoxal 5'-phosphate</name>
        <dbReference type="ChEBI" id="CHEBI:597326"/>
    </cofactor>
</comment>
<dbReference type="AlphaFoldDB" id="A0A3B6EKC7"/>
<dbReference type="Gramene" id="TraesNOR3A03G01372500.1">
    <property type="protein sequence ID" value="TraesNOR3A03G01372500.1"/>
    <property type="gene ID" value="TraesNOR3A03G01372500"/>
</dbReference>
<dbReference type="Gramene" id="TraesSTA3A03G01343930.2">
    <property type="protein sequence ID" value="TraesSTA3A03G01343930.2"/>
    <property type="gene ID" value="TraesSTA3A03G01343930"/>
</dbReference>
<dbReference type="Gramene" id="TraesSYM3A03G01373860.1">
    <property type="protein sequence ID" value="TraesSYM3A03G01373860.1"/>
    <property type="gene ID" value="TraesSYM3A03G01373860"/>
</dbReference>
<dbReference type="Gramene" id="TraesCLE_scaffold_085967_01G000200.1">
    <property type="protein sequence ID" value="TraesCLE_scaffold_085967_01G000200.1"/>
    <property type="gene ID" value="TraesCLE_scaffold_085967_01G000200"/>
</dbReference>
<keyword evidence="6" id="KW-1185">Reference proteome</keyword>
<evidence type="ECO:0000313" key="5">
    <source>
        <dbReference type="EnsemblPlants" id="TraesCS3A02G310300.1"/>
    </source>
</evidence>
<dbReference type="SMR" id="A0A3B6EKC7"/>
<dbReference type="Gramene" id="TraesMAC3A03G01350680.1">
    <property type="protein sequence ID" value="TraesMAC3A03G01350680.1"/>
    <property type="gene ID" value="TraesMAC3A03G01350680"/>
</dbReference>
<dbReference type="Gramene" id="TraesJAG3A03G01361710.1">
    <property type="protein sequence ID" value="TraesJAG3A03G01361710.1"/>
    <property type="gene ID" value="TraesJAG3A03G01361710"/>
</dbReference>
<protein>
    <submittedName>
        <fullName evidence="5">Uncharacterized protein</fullName>
    </submittedName>
</protein>
<dbReference type="Gramene" id="TraesWEE_scaffold_064598_01G000100.1">
    <property type="protein sequence ID" value="TraesWEE_scaffold_064598_01G000100.1"/>
    <property type="gene ID" value="TraesWEE_scaffold_064598_01G000100"/>
</dbReference>
<keyword evidence="3" id="KW-0808">Transferase</keyword>
<dbReference type="OrthoDB" id="1657096at2759"/>
<dbReference type="Gene3D" id="3.90.1150.10">
    <property type="entry name" value="Aspartate Aminotransferase, domain 1"/>
    <property type="match status" value="1"/>
</dbReference>
<dbReference type="Gramene" id="TraesKAR3A01G0073060.1">
    <property type="protein sequence ID" value="cds.TraesKAR3A01G0073060.1"/>
    <property type="gene ID" value="TraesKAR3A01G0073060"/>
</dbReference>
<keyword evidence="2" id="KW-0032">Aminotransferase</keyword>
<dbReference type="Gramene" id="TraesCS3A02G310300.1">
    <property type="protein sequence ID" value="TraesCS3A02G310300.1"/>
    <property type="gene ID" value="TraesCS3A02G310300"/>
</dbReference>
<dbReference type="Proteomes" id="UP000019116">
    <property type="component" value="Chromosome 3A"/>
</dbReference>
<dbReference type="Gramene" id="TraesLAC3A03G01296300.2">
    <property type="protein sequence ID" value="TraesLAC3A03G01296300.2"/>
    <property type="gene ID" value="TraesLAC3A03G01296300"/>
</dbReference>
<evidence type="ECO:0000256" key="3">
    <source>
        <dbReference type="ARBA" id="ARBA00022679"/>
    </source>
</evidence>
<reference evidence="5" key="1">
    <citation type="submission" date="2018-08" db="EMBL/GenBank/DDBJ databases">
        <authorList>
            <person name="Rossello M."/>
        </authorList>
    </citation>
    <scope>NUCLEOTIDE SEQUENCE [LARGE SCALE GENOMIC DNA]</scope>
    <source>
        <strain evidence="5">cv. Chinese Spring</strain>
    </source>
</reference>
<evidence type="ECO:0000256" key="4">
    <source>
        <dbReference type="ARBA" id="ARBA00022898"/>
    </source>
</evidence>
<dbReference type="Gramene" id="TraesLDM3A03G01354990.1">
    <property type="protein sequence ID" value="TraesLDM3A03G01354990.1"/>
    <property type="gene ID" value="TraesLDM3A03G01354990"/>
</dbReference>
<proteinExistence type="predicted"/>
<dbReference type="PANTHER" id="PTHR43144">
    <property type="entry name" value="AMINOTRANSFERASE"/>
    <property type="match status" value="1"/>
</dbReference>
<dbReference type="PaxDb" id="4565-Traes_3AS_A75911EDA.3"/>
<sequence>MVTYSQRISMRCEAHQKKYPDAKVISLGIGDTTQPIPSIFTSTMTEALPFSNFLVGLPVQVSRIIDGDMDDSCGLEKVASSHLPG</sequence>
<dbReference type="InterPro" id="IPR019942">
    <property type="entry name" value="DapL/ALD1"/>
</dbReference>
<dbReference type="Gramene" id="TraesCAD_scaffold_072903_01G000100.1">
    <property type="protein sequence ID" value="TraesCAD_scaffold_072903_01G000100.1"/>
    <property type="gene ID" value="TraesCAD_scaffold_072903_01G000100"/>
</dbReference>
<evidence type="ECO:0000256" key="2">
    <source>
        <dbReference type="ARBA" id="ARBA00022576"/>
    </source>
</evidence>
<evidence type="ECO:0000313" key="6">
    <source>
        <dbReference type="Proteomes" id="UP000019116"/>
    </source>
</evidence>
<dbReference type="Gramene" id="TraesRN3A0100300400.1">
    <property type="protein sequence ID" value="TraesRN3A0100300400.1"/>
    <property type="gene ID" value="TraesRN3A0100300400"/>
</dbReference>
<organism evidence="5">
    <name type="scientific">Triticum aestivum</name>
    <name type="common">Wheat</name>
    <dbReference type="NCBI Taxonomy" id="4565"/>
    <lineage>
        <taxon>Eukaryota</taxon>
        <taxon>Viridiplantae</taxon>
        <taxon>Streptophyta</taxon>
        <taxon>Embryophyta</taxon>
        <taxon>Tracheophyta</taxon>
        <taxon>Spermatophyta</taxon>
        <taxon>Magnoliopsida</taxon>
        <taxon>Liliopsida</taxon>
        <taxon>Poales</taxon>
        <taxon>Poaceae</taxon>
        <taxon>BOP clade</taxon>
        <taxon>Pooideae</taxon>
        <taxon>Triticodae</taxon>
        <taxon>Triticeae</taxon>
        <taxon>Triticinae</taxon>
        <taxon>Triticum</taxon>
    </lineage>
</organism>
<keyword evidence="4" id="KW-0663">Pyridoxal phosphate</keyword>
<dbReference type="Gene3D" id="3.40.640.10">
    <property type="entry name" value="Type I PLP-dependent aspartate aminotransferase-like (Major domain)"/>
    <property type="match status" value="1"/>
</dbReference>
<accession>A0A3B6EKC7</accession>